<dbReference type="AlphaFoldDB" id="A0A8J5VX06"/>
<reference evidence="1" key="2">
    <citation type="submission" date="2021-02" db="EMBL/GenBank/DDBJ databases">
        <authorList>
            <person name="Kimball J.A."/>
            <person name="Haas M.W."/>
            <person name="Macchietto M."/>
            <person name="Kono T."/>
            <person name="Duquette J."/>
            <person name="Shao M."/>
        </authorList>
    </citation>
    <scope>NUCLEOTIDE SEQUENCE</scope>
    <source>
        <tissue evidence="1">Fresh leaf tissue</tissue>
    </source>
</reference>
<reference evidence="1" key="1">
    <citation type="journal article" date="2021" name="bioRxiv">
        <title>Whole Genome Assembly and Annotation of Northern Wild Rice, Zizania palustris L., Supports a Whole Genome Duplication in the Zizania Genus.</title>
        <authorList>
            <person name="Haas M."/>
            <person name="Kono T."/>
            <person name="Macchietto M."/>
            <person name="Millas R."/>
            <person name="McGilp L."/>
            <person name="Shao M."/>
            <person name="Duquette J."/>
            <person name="Hirsch C.N."/>
            <person name="Kimball J."/>
        </authorList>
    </citation>
    <scope>NUCLEOTIDE SEQUENCE</scope>
    <source>
        <tissue evidence="1">Fresh leaf tissue</tissue>
    </source>
</reference>
<organism evidence="1 2">
    <name type="scientific">Zizania palustris</name>
    <name type="common">Northern wild rice</name>
    <dbReference type="NCBI Taxonomy" id="103762"/>
    <lineage>
        <taxon>Eukaryota</taxon>
        <taxon>Viridiplantae</taxon>
        <taxon>Streptophyta</taxon>
        <taxon>Embryophyta</taxon>
        <taxon>Tracheophyta</taxon>
        <taxon>Spermatophyta</taxon>
        <taxon>Magnoliopsida</taxon>
        <taxon>Liliopsida</taxon>
        <taxon>Poales</taxon>
        <taxon>Poaceae</taxon>
        <taxon>BOP clade</taxon>
        <taxon>Oryzoideae</taxon>
        <taxon>Oryzeae</taxon>
        <taxon>Zizaniinae</taxon>
        <taxon>Zizania</taxon>
    </lineage>
</organism>
<proteinExistence type="predicted"/>
<accession>A0A8J5VX06</accession>
<evidence type="ECO:0000313" key="2">
    <source>
        <dbReference type="Proteomes" id="UP000729402"/>
    </source>
</evidence>
<gene>
    <name evidence="1" type="ORF">GUJ93_ZPchr0003g18601</name>
</gene>
<sequence>MARALCLARRRWRGRGSCTALGAAGDVVQGKNERHCVFIGQEACMVGSTRGGCNKKGQVGSDIGGGVAEVGVILAVTMVARAWTMVVRGDGKRWPEAKQLECAKRRIAGALFVLVASGRGGSSAGGQGA</sequence>
<keyword evidence="2" id="KW-1185">Reference proteome</keyword>
<protein>
    <submittedName>
        <fullName evidence="1">Uncharacterized protein</fullName>
    </submittedName>
</protein>
<dbReference type="EMBL" id="JAAALK010000286">
    <property type="protein sequence ID" value="KAG8061264.1"/>
    <property type="molecule type" value="Genomic_DNA"/>
</dbReference>
<evidence type="ECO:0000313" key="1">
    <source>
        <dbReference type="EMBL" id="KAG8061264.1"/>
    </source>
</evidence>
<comment type="caution">
    <text evidence="1">The sequence shown here is derived from an EMBL/GenBank/DDBJ whole genome shotgun (WGS) entry which is preliminary data.</text>
</comment>
<dbReference type="Proteomes" id="UP000729402">
    <property type="component" value="Unassembled WGS sequence"/>
</dbReference>
<name>A0A8J5VX06_ZIZPA</name>